<dbReference type="InterPro" id="IPR036397">
    <property type="entry name" value="RNaseH_sf"/>
</dbReference>
<accession>A0AAP0JND5</accession>
<name>A0AAP0JND5_9MAGN</name>
<protein>
    <recommendedName>
        <fullName evidence="4">Integrase catalytic domain-containing protein</fullName>
    </recommendedName>
</protein>
<dbReference type="GO" id="GO:0016787">
    <property type="term" value="F:hydrolase activity"/>
    <property type="evidence" value="ECO:0007669"/>
    <property type="project" value="UniProtKB-KW"/>
</dbReference>
<dbReference type="SUPFAM" id="SSF53098">
    <property type="entry name" value="Ribonuclease H-like"/>
    <property type="match status" value="1"/>
</dbReference>
<dbReference type="Proteomes" id="UP001420932">
    <property type="component" value="Unassembled WGS sequence"/>
</dbReference>
<dbReference type="PANTHER" id="PTHR42648">
    <property type="entry name" value="TRANSPOSASE, PUTATIVE-RELATED"/>
    <property type="match status" value="1"/>
</dbReference>
<dbReference type="Gene3D" id="3.30.420.10">
    <property type="entry name" value="Ribonuclease H-like superfamily/Ribonuclease H"/>
    <property type="match status" value="1"/>
</dbReference>
<gene>
    <name evidence="5" type="ORF">Syun_015367</name>
</gene>
<dbReference type="GO" id="GO:0046872">
    <property type="term" value="F:metal ion binding"/>
    <property type="evidence" value="ECO:0007669"/>
    <property type="project" value="UniProtKB-KW"/>
</dbReference>
<dbReference type="InterPro" id="IPR013103">
    <property type="entry name" value="RVT_2"/>
</dbReference>
<evidence type="ECO:0000259" key="4">
    <source>
        <dbReference type="PROSITE" id="PS50994"/>
    </source>
</evidence>
<dbReference type="AlphaFoldDB" id="A0AAP0JND5"/>
<dbReference type="GO" id="GO:0015074">
    <property type="term" value="P:DNA integration"/>
    <property type="evidence" value="ECO:0007669"/>
    <property type="project" value="InterPro"/>
</dbReference>
<feature type="region of interest" description="Disordered" evidence="3">
    <location>
        <begin position="204"/>
        <end position="245"/>
    </location>
</feature>
<dbReference type="EMBL" id="JBBNAF010000006">
    <property type="protein sequence ID" value="KAK9136037.1"/>
    <property type="molecule type" value="Genomic_DNA"/>
</dbReference>
<evidence type="ECO:0000256" key="2">
    <source>
        <dbReference type="ARBA" id="ARBA00022801"/>
    </source>
</evidence>
<dbReference type="SUPFAM" id="SSF56672">
    <property type="entry name" value="DNA/RNA polymerases"/>
    <property type="match status" value="1"/>
</dbReference>
<sequence>MIKNQFDRSIKIFRTDNALEYRDSILLQFLKQQGTIVQRSCPYTSQQNGRAERKHRHILDSVRAQLLSSSCPEKFWGEAALNCVFTINHLPTPVLQNVSPFERLYGTLQDYSRLRVFGCACFVLLNPPEHTKLEPRARLCCFLGYGTEHKGYRCWDPLSKRLRISTHVTFWEHTMFSTLSKFDGSLSCPQPFFTNPSIELFPSPTAGMSDELNDRPTVPEPVIDESAPSDSPVPPPVPPRRSARVSAPPPYLQDYHCFSVISSLHEPSSYQEASSNPLWQQAMTEELHALEKTHTWDLVELPSDKTPIGCKWIYKIKTRSDGSIERYKARLVAKGYKQEYGIDYEETFAPVARLTSVRSLLSVAAVRHWPLFQMDVKNAFLNGDLAEEVYMSPPPGYSHPPKQVCLLRRALYGLKQAPRAWFAKFSSIITQFGFQSSPHDSALFTRRTVSGMVLLLLYVDDMIITGDDSTGISDLQQYLKSHFEMKDLGNLSYFLGLEVNSTSDGYYLSQAKYASDLLSRSVITDTAIASTPLDTNVKLTPSDGTLLSDPTLYRQLVGSLIYLTVSRPDIAYAVHVVSQFMSASYCSLHCRSSHPSICERYFISWTPLLCQLSFGLIRLLRCRLGG</sequence>
<dbReference type="InterPro" id="IPR043502">
    <property type="entry name" value="DNA/RNA_pol_sf"/>
</dbReference>
<keyword evidence="2" id="KW-0378">Hydrolase</keyword>
<feature type="domain" description="Integrase catalytic" evidence="4">
    <location>
        <begin position="1"/>
        <end position="108"/>
    </location>
</feature>
<proteinExistence type="predicted"/>
<dbReference type="InterPro" id="IPR039537">
    <property type="entry name" value="Retrotran_Ty1/copia-like"/>
</dbReference>
<keyword evidence="1" id="KW-0479">Metal-binding</keyword>
<organism evidence="5 6">
    <name type="scientific">Stephania yunnanensis</name>
    <dbReference type="NCBI Taxonomy" id="152371"/>
    <lineage>
        <taxon>Eukaryota</taxon>
        <taxon>Viridiplantae</taxon>
        <taxon>Streptophyta</taxon>
        <taxon>Embryophyta</taxon>
        <taxon>Tracheophyta</taxon>
        <taxon>Spermatophyta</taxon>
        <taxon>Magnoliopsida</taxon>
        <taxon>Ranunculales</taxon>
        <taxon>Menispermaceae</taxon>
        <taxon>Menispermoideae</taxon>
        <taxon>Cissampelideae</taxon>
        <taxon>Stephania</taxon>
    </lineage>
</organism>
<evidence type="ECO:0000256" key="1">
    <source>
        <dbReference type="ARBA" id="ARBA00022723"/>
    </source>
</evidence>
<keyword evidence="6" id="KW-1185">Reference proteome</keyword>
<evidence type="ECO:0000313" key="5">
    <source>
        <dbReference type="EMBL" id="KAK9136037.1"/>
    </source>
</evidence>
<comment type="caution">
    <text evidence="5">The sequence shown here is derived from an EMBL/GenBank/DDBJ whole genome shotgun (WGS) entry which is preliminary data.</text>
</comment>
<dbReference type="GO" id="GO:0003676">
    <property type="term" value="F:nucleic acid binding"/>
    <property type="evidence" value="ECO:0007669"/>
    <property type="project" value="InterPro"/>
</dbReference>
<dbReference type="Pfam" id="PF25597">
    <property type="entry name" value="SH3_retrovirus"/>
    <property type="match status" value="1"/>
</dbReference>
<evidence type="ECO:0000256" key="3">
    <source>
        <dbReference type="SAM" id="MobiDB-lite"/>
    </source>
</evidence>
<dbReference type="InterPro" id="IPR001584">
    <property type="entry name" value="Integrase_cat-core"/>
</dbReference>
<dbReference type="InterPro" id="IPR057670">
    <property type="entry name" value="SH3_retrovirus"/>
</dbReference>
<dbReference type="InterPro" id="IPR012337">
    <property type="entry name" value="RNaseH-like_sf"/>
</dbReference>
<dbReference type="Pfam" id="PF07727">
    <property type="entry name" value="RVT_2"/>
    <property type="match status" value="1"/>
</dbReference>
<dbReference type="PANTHER" id="PTHR42648:SF26">
    <property type="entry name" value="INTEGRASE CATALYTIC DOMAIN-CONTAINING PROTEIN"/>
    <property type="match status" value="1"/>
</dbReference>
<dbReference type="PROSITE" id="PS50994">
    <property type="entry name" value="INTEGRASE"/>
    <property type="match status" value="1"/>
</dbReference>
<reference evidence="5 6" key="1">
    <citation type="submission" date="2024-01" db="EMBL/GenBank/DDBJ databases">
        <title>Genome assemblies of Stephania.</title>
        <authorList>
            <person name="Yang L."/>
        </authorList>
    </citation>
    <scope>NUCLEOTIDE SEQUENCE [LARGE SCALE GENOMIC DNA]</scope>
    <source>
        <strain evidence="5">YNDBR</strain>
        <tissue evidence="5">Leaf</tissue>
    </source>
</reference>
<evidence type="ECO:0000313" key="6">
    <source>
        <dbReference type="Proteomes" id="UP001420932"/>
    </source>
</evidence>